<gene>
    <name evidence="2" type="ORF">EXJ73_16060</name>
</gene>
<dbReference type="CDD" id="cd05233">
    <property type="entry name" value="SDR_c"/>
    <property type="match status" value="1"/>
</dbReference>
<evidence type="ECO:0000313" key="2">
    <source>
        <dbReference type="EMBL" id="MDG0863979.1"/>
    </source>
</evidence>
<dbReference type="AlphaFoldDB" id="A0A9X4LJQ7"/>
<reference evidence="2" key="1">
    <citation type="submission" date="2019-02" db="EMBL/GenBank/DDBJ databases">
        <title>Draft genome of the type strain Pelomonas aquatica CCUG 52575T.</title>
        <authorList>
            <person name="Gomila M."/>
            <person name="Lalucat J."/>
        </authorList>
    </citation>
    <scope>NUCLEOTIDE SEQUENCE</scope>
    <source>
        <strain evidence="2">CCUG 52575</strain>
    </source>
</reference>
<dbReference type="RefSeq" id="WP_268153465.1">
    <property type="nucleotide sequence ID" value="NZ_JAPPUW010000022.1"/>
</dbReference>
<organism evidence="2 3">
    <name type="scientific">Pelomonas aquatica</name>
    <dbReference type="NCBI Taxonomy" id="431058"/>
    <lineage>
        <taxon>Bacteria</taxon>
        <taxon>Pseudomonadati</taxon>
        <taxon>Pseudomonadota</taxon>
        <taxon>Betaproteobacteria</taxon>
        <taxon>Burkholderiales</taxon>
        <taxon>Sphaerotilaceae</taxon>
        <taxon>Roseateles</taxon>
    </lineage>
</organism>
<dbReference type="Pfam" id="PF13561">
    <property type="entry name" value="adh_short_C2"/>
    <property type="match status" value="1"/>
</dbReference>
<dbReference type="InterPro" id="IPR020904">
    <property type="entry name" value="Sc_DH/Rdtase_CS"/>
</dbReference>
<dbReference type="PANTHER" id="PTHR42820:SF1">
    <property type="entry name" value="SHORT-CHAIN DEHYDROGENASE_REDUCTASE FAMILY PROTEIN"/>
    <property type="match status" value="1"/>
</dbReference>
<dbReference type="Proteomes" id="UP001152766">
    <property type="component" value="Unassembled WGS sequence"/>
</dbReference>
<dbReference type="InterPro" id="IPR036291">
    <property type="entry name" value="NAD(P)-bd_dom_sf"/>
</dbReference>
<evidence type="ECO:0000256" key="1">
    <source>
        <dbReference type="ARBA" id="ARBA00006484"/>
    </source>
</evidence>
<dbReference type="PRINTS" id="PR00080">
    <property type="entry name" value="SDRFAMILY"/>
</dbReference>
<dbReference type="PRINTS" id="PR00081">
    <property type="entry name" value="GDHRDH"/>
</dbReference>
<dbReference type="EMBL" id="SGUG01000024">
    <property type="protein sequence ID" value="MDG0863979.1"/>
    <property type="molecule type" value="Genomic_DNA"/>
</dbReference>
<dbReference type="PANTHER" id="PTHR42820">
    <property type="entry name" value="SHORT-CHAIN DEHYDROGENASE REDUCTASE"/>
    <property type="match status" value="1"/>
</dbReference>
<accession>A0A9X4LJQ7</accession>
<proteinExistence type="inferred from homology"/>
<dbReference type="InterPro" id="IPR002347">
    <property type="entry name" value="SDR_fam"/>
</dbReference>
<name>A0A9X4LJQ7_9BURK</name>
<dbReference type="SUPFAM" id="SSF51735">
    <property type="entry name" value="NAD(P)-binding Rossmann-fold domains"/>
    <property type="match status" value="1"/>
</dbReference>
<dbReference type="Gene3D" id="3.40.50.720">
    <property type="entry name" value="NAD(P)-binding Rossmann-like Domain"/>
    <property type="match status" value="1"/>
</dbReference>
<protein>
    <submittedName>
        <fullName evidence="2">SDR family oxidoreductase</fullName>
    </submittedName>
</protein>
<comment type="similarity">
    <text evidence="1">Belongs to the short-chain dehydrogenases/reductases (SDR) family.</text>
</comment>
<dbReference type="PROSITE" id="PS00061">
    <property type="entry name" value="ADH_SHORT"/>
    <property type="match status" value="1"/>
</dbReference>
<sequence length="279" mass="29250">MSYSSRDRLAGKVAIVTGAAHGLGAETARVLASQGARVAIVDINLEAAQGVVAEIEAAGGEAMAIKVDLTSESEIMGMAEAVEQRFGRIDVLHNNAAALDVPQRQADRDVCNVSIEAWDRALDVNARGAMLCSKHVVPVMLKTGGGSIIHSTSGFGQLGDVTLTAYAASKAALMALSRSIAAQFGKKGIRSNAIMIGFVLNDHAQKTVPEEIKQILLAQHLTPQLGSPRQIADVVAFLASEESSFITGATIPVDGGFTSHSPAMVPLSEYFERQGSNKL</sequence>
<dbReference type="FunFam" id="3.40.50.720:FF:000084">
    <property type="entry name" value="Short-chain dehydrogenase reductase"/>
    <property type="match status" value="1"/>
</dbReference>
<evidence type="ECO:0000313" key="3">
    <source>
        <dbReference type="Proteomes" id="UP001152766"/>
    </source>
</evidence>
<comment type="caution">
    <text evidence="2">The sequence shown here is derived from an EMBL/GenBank/DDBJ whole genome shotgun (WGS) entry which is preliminary data.</text>
</comment>
<keyword evidence="3" id="KW-1185">Reference proteome</keyword>